<name>A0A7J7NDQ2_9MAGN</name>
<keyword evidence="1" id="KW-0808">Transferase</keyword>
<dbReference type="SUPFAM" id="SSF53756">
    <property type="entry name" value="UDP-Glycosyltransferase/glycogen phosphorylase"/>
    <property type="match status" value="1"/>
</dbReference>
<proteinExistence type="predicted"/>
<evidence type="ECO:0000256" key="1">
    <source>
        <dbReference type="ARBA" id="ARBA00022679"/>
    </source>
</evidence>
<dbReference type="Gene3D" id="3.40.50.2000">
    <property type="entry name" value="Glycogen Phosphorylase B"/>
    <property type="match status" value="2"/>
</dbReference>
<sequence>MPALNADNLVWLCMGELAIKSVFNTILTNNEAVHLAEYLICNSFYELEHFVFKMIPNFKPIRPLLLSSRFANFWSEDSTCLTWFNEQPAESVIYVAFRSFTVFNKQQFDELAIGLELSGKPFLWVVQPDLTERPDNVYPDRFEKRVAGQGRMVGWAPQREVLAHPSITCFLTHCGWNSTMEGVSTGVPFLTWPFFGDQLFNQSYICDIWKVGLRLNHNGNGIISSDEITKKVDGLLEDEGIKTRALKLKEIEMNSISKSGVFFKEF</sequence>
<evidence type="ECO:0000313" key="3">
    <source>
        <dbReference type="Proteomes" id="UP000541444"/>
    </source>
</evidence>
<accession>A0A7J7NDQ2</accession>
<dbReference type="AlphaFoldDB" id="A0A7J7NDQ2"/>
<dbReference type="OrthoDB" id="5835829at2759"/>
<gene>
    <name evidence="2" type="ORF">GIB67_000696</name>
</gene>
<dbReference type="FunFam" id="3.40.50.2000:FF:000061">
    <property type="entry name" value="UDP-glycosyltransferase 83A1"/>
    <property type="match status" value="1"/>
</dbReference>
<evidence type="ECO:0000313" key="2">
    <source>
        <dbReference type="EMBL" id="KAF6165112.1"/>
    </source>
</evidence>
<dbReference type="GO" id="GO:0008194">
    <property type="term" value="F:UDP-glycosyltransferase activity"/>
    <property type="evidence" value="ECO:0007669"/>
    <property type="project" value="InterPro"/>
</dbReference>
<protein>
    <submittedName>
        <fullName evidence="2">Uncharacterized protein</fullName>
    </submittedName>
</protein>
<reference evidence="2 3" key="1">
    <citation type="journal article" date="2020" name="IScience">
        <title>Genome Sequencing of the Endangered Kingdonia uniflora (Circaeasteraceae, Ranunculales) Reveals Potential Mechanisms of Evolutionary Specialization.</title>
        <authorList>
            <person name="Sun Y."/>
            <person name="Deng T."/>
            <person name="Zhang A."/>
            <person name="Moore M.J."/>
            <person name="Landis J.B."/>
            <person name="Lin N."/>
            <person name="Zhang H."/>
            <person name="Zhang X."/>
            <person name="Huang J."/>
            <person name="Zhang X."/>
            <person name="Sun H."/>
            <person name="Wang H."/>
        </authorList>
    </citation>
    <scope>NUCLEOTIDE SEQUENCE [LARGE SCALE GENOMIC DNA]</scope>
    <source>
        <strain evidence="2">TB1705</strain>
        <tissue evidence="2">Leaf</tissue>
    </source>
</reference>
<dbReference type="PANTHER" id="PTHR48045:SF21">
    <property type="entry name" value="UDP-GLYCOSYLTRANSFERASE 83A1"/>
    <property type="match status" value="1"/>
</dbReference>
<dbReference type="PANTHER" id="PTHR48045">
    <property type="entry name" value="UDP-GLYCOSYLTRANSFERASE 72B1"/>
    <property type="match status" value="1"/>
</dbReference>
<dbReference type="CDD" id="cd03784">
    <property type="entry name" value="GT1_Gtf-like"/>
    <property type="match status" value="1"/>
</dbReference>
<dbReference type="InterPro" id="IPR002213">
    <property type="entry name" value="UDP_glucos_trans"/>
</dbReference>
<dbReference type="EMBL" id="JACGCM010000859">
    <property type="protein sequence ID" value="KAF6165112.1"/>
    <property type="molecule type" value="Genomic_DNA"/>
</dbReference>
<dbReference type="Pfam" id="PF00201">
    <property type="entry name" value="UDPGT"/>
    <property type="match status" value="1"/>
</dbReference>
<organism evidence="2 3">
    <name type="scientific">Kingdonia uniflora</name>
    <dbReference type="NCBI Taxonomy" id="39325"/>
    <lineage>
        <taxon>Eukaryota</taxon>
        <taxon>Viridiplantae</taxon>
        <taxon>Streptophyta</taxon>
        <taxon>Embryophyta</taxon>
        <taxon>Tracheophyta</taxon>
        <taxon>Spermatophyta</taxon>
        <taxon>Magnoliopsida</taxon>
        <taxon>Ranunculales</taxon>
        <taxon>Circaeasteraceae</taxon>
        <taxon>Kingdonia</taxon>
    </lineage>
</organism>
<dbReference type="Proteomes" id="UP000541444">
    <property type="component" value="Unassembled WGS sequence"/>
</dbReference>
<keyword evidence="3" id="KW-1185">Reference proteome</keyword>
<comment type="caution">
    <text evidence="2">The sequence shown here is derived from an EMBL/GenBank/DDBJ whole genome shotgun (WGS) entry which is preliminary data.</text>
</comment>